<dbReference type="GO" id="GO:0004650">
    <property type="term" value="F:polygalacturonase activity"/>
    <property type="evidence" value="ECO:0007669"/>
    <property type="project" value="InterPro"/>
</dbReference>
<dbReference type="PANTHER" id="PTHR31339">
    <property type="entry name" value="PECTIN LYASE-RELATED"/>
    <property type="match status" value="1"/>
</dbReference>
<evidence type="ECO:0000256" key="1">
    <source>
        <dbReference type="ARBA" id="ARBA00008834"/>
    </source>
</evidence>
<dbReference type="GO" id="GO:0005975">
    <property type="term" value="P:carbohydrate metabolic process"/>
    <property type="evidence" value="ECO:0007669"/>
    <property type="project" value="InterPro"/>
</dbReference>
<protein>
    <submittedName>
        <fullName evidence="6">Glycoside hydrolase family 28 protein</fullName>
    </submittedName>
</protein>
<dbReference type="Gene3D" id="2.160.20.10">
    <property type="entry name" value="Single-stranded right-handed beta-helix, Pectin lyase-like"/>
    <property type="match status" value="1"/>
</dbReference>
<organism evidence="6 7">
    <name type="scientific">Phocaeicola coprocola</name>
    <dbReference type="NCBI Taxonomy" id="310298"/>
    <lineage>
        <taxon>Bacteria</taxon>
        <taxon>Pseudomonadati</taxon>
        <taxon>Bacteroidota</taxon>
        <taxon>Bacteroidia</taxon>
        <taxon>Bacteroidales</taxon>
        <taxon>Bacteroidaceae</taxon>
        <taxon>Phocaeicola</taxon>
    </lineage>
</organism>
<evidence type="ECO:0000256" key="4">
    <source>
        <dbReference type="RuleBase" id="RU361169"/>
    </source>
</evidence>
<sequence>MKLVKYLFVLGSGIFAVCCSPQQPTTSPTPQEEIINNIALTSFPDRTFIINVPQDTSSARTLLQAAIDSCSVAGGGTVKVSEGHYFLNGPLHLKSDVNLNLAEGAYLQFSGKSSDFLPVVLTRWEGTELYGHSPMIYAYHANNIAITGKGTIDAQGGLEFAAWSKIEANDRDRLREMGDKLVPVHERIFGEGTVLRPSCIQPYGCSRVLIEGITVKDSPFWTIHPVYCDNVIVRGVTIDSHFPNNDGCDPESTTNVLIENCTFRTGDDAIAIKSGRDTDGRYIGRPSRNIVIRNCIFHSECNGLCIGSEMSGGASDVYMNNIEIGTVKNAIYFKSNRDRGGYIRNVVVDSITVERAKGAILRFETNYFGFRGGNHQALYEDFHISNVSAGTADNYAIFMDGNEEYKIRNINIDNFHVKEAQYPYYLMNTECINFTQSSVNGKNIPESPKESPQKISLDVY</sequence>
<dbReference type="InterPro" id="IPR011050">
    <property type="entry name" value="Pectin_lyase_fold/virulence"/>
</dbReference>
<gene>
    <name evidence="6" type="ORF">K8U81_05975</name>
</gene>
<dbReference type="SMART" id="SM00710">
    <property type="entry name" value="PbH1"/>
    <property type="match status" value="5"/>
</dbReference>
<feature type="region of interest" description="Disordered" evidence="5">
    <location>
        <begin position="438"/>
        <end position="460"/>
    </location>
</feature>
<dbReference type="SUPFAM" id="SSF51126">
    <property type="entry name" value="Pectin lyase-like"/>
    <property type="match status" value="1"/>
</dbReference>
<evidence type="ECO:0000256" key="5">
    <source>
        <dbReference type="SAM" id="MobiDB-lite"/>
    </source>
</evidence>
<name>A0A921FF70_9BACT</name>
<dbReference type="PANTHER" id="PTHR31339:SF9">
    <property type="entry name" value="PLASMIN AND FIBRONECTIN-BINDING PROTEIN A"/>
    <property type="match status" value="1"/>
</dbReference>
<keyword evidence="3 4" id="KW-0326">Glycosidase</keyword>
<dbReference type="InterPro" id="IPR012334">
    <property type="entry name" value="Pectin_lyas_fold"/>
</dbReference>
<evidence type="ECO:0000313" key="6">
    <source>
        <dbReference type="EMBL" id="HJF07724.1"/>
    </source>
</evidence>
<evidence type="ECO:0000256" key="3">
    <source>
        <dbReference type="ARBA" id="ARBA00023295"/>
    </source>
</evidence>
<accession>A0A921FF70</accession>
<dbReference type="AlphaFoldDB" id="A0A921FF70"/>
<reference evidence="6" key="1">
    <citation type="journal article" date="2021" name="PeerJ">
        <title>Extensive microbial diversity within the chicken gut microbiome revealed by metagenomics and culture.</title>
        <authorList>
            <person name="Gilroy R."/>
            <person name="Ravi A."/>
            <person name="Getino M."/>
            <person name="Pursley I."/>
            <person name="Horton D.L."/>
            <person name="Alikhan N.F."/>
            <person name="Baker D."/>
            <person name="Gharbi K."/>
            <person name="Hall N."/>
            <person name="Watson M."/>
            <person name="Adriaenssens E.M."/>
            <person name="Foster-Nyarko E."/>
            <person name="Jarju S."/>
            <person name="Secka A."/>
            <person name="Antonio M."/>
            <person name="Oren A."/>
            <person name="Chaudhuri R.R."/>
            <person name="La Ragione R."/>
            <person name="Hildebrand F."/>
            <person name="Pallen M.J."/>
        </authorList>
    </citation>
    <scope>NUCLEOTIDE SEQUENCE</scope>
    <source>
        <strain evidence="6">CHK165-8395</strain>
    </source>
</reference>
<reference evidence="6" key="2">
    <citation type="submission" date="2021-09" db="EMBL/GenBank/DDBJ databases">
        <authorList>
            <person name="Gilroy R."/>
        </authorList>
    </citation>
    <scope>NUCLEOTIDE SEQUENCE</scope>
    <source>
        <strain evidence="6">CHK165-8395</strain>
    </source>
</reference>
<proteinExistence type="inferred from homology"/>
<dbReference type="Proteomes" id="UP000718012">
    <property type="component" value="Unassembled WGS sequence"/>
</dbReference>
<dbReference type="InterPro" id="IPR006626">
    <property type="entry name" value="PbH1"/>
</dbReference>
<dbReference type="InterPro" id="IPR000743">
    <property type="entry name" value="Glyco_hydro_28"/>
</dbReference>
<keyword evidence="2 4" id="KW-0378">Hydrolase</keyword>
<comment type="similarity">
    <text evidence="1 4">Belongs to the glycosyl hydrolase 28 family.</text>
</comment>
<evidence type="ECO:0000256" key="2">
    <source>
        <dbReference type="ARBA" id="ARBA00022801"/>
    </source>
</evidence>
<dbReference type="Pfam" id="PF00295">
    <property type="entry name" value="Glyco_hydro_28"/>
    <property type="match status" value="1"/>
</dbReference>
<dbReference type="EMBL" id="DYXD01000133">
    <property type="protein sequence ID" value="HJF07724.1"/>
    <property type="molecule type" value="Genomic_DNA"/>
</dbReference>
<evidence type="ECO:0000313" key="7">
    <source>
        <dbReference type="Proteomes" id="UP000718012"/>
    </source>
</evidence>
<dbReference type="InterPro" id="IPR051801">
    <property type="entry name" value="GH28_Enzymes"/>
</dbReference>
<comment type="caution">
    <text evidence="6">The sequence shown here is derived from an EMBL/GenBank/DDBJ whole genome shotgun (WGS) entry which is preliminary data.</text>
</comment>